<proteinExistence type="predicted"/>
<dbReference type="HOGENOM" id="CLU_3119224_0_0_9"/>
<dbReference type="EMBL" id="CP003032">
    <property type="protein sequence ID" value="AEN78266.1"/>
    <property type="molecule type" value="Genomic_DNA"/>
</dbReference>
<reference evidence="2 3" key="1">
    <citation type="journal article" date="2011" name="Microb. Cell Fact.">
        <title>Genome sequences and comparative genomics of two Lactobacillus ruminis strains from the bovine and human intestinal tracts.</title>
        <authorList>
            <person name="Forde B.M."/>
            <person name="Neville B.A."/>
            <person name="O'Donnell M.M."/>
            <person name="Riboulet-Bisson E."/>
            <person name="Claesson M.J."/>
            <person name="Coghlan A."/>
            <person name="Ross R.P."/>
            <person name="O'Toole P.W."/>
        </authorList>
    </citation>
    <scope>NUCLEOTIDE SEQUENCE [LARGE SCALE GENOMIC DNA]</scope>
    <source>
        <strain evidence="3">ATCC 27782 / RF3</strain>
    </source>
</reference>
<protein>
    <submittedName>
        <fullName evidence="2">Hypothetical secreted protein</fullName>
    </submittedName>
</protein>
<name>G2SNV3_LIGR2</name>
<accession>G2SNV3</accession>
<keyword evidence="3" id="KW-1185">Reference proteome</keyword>
<evidence type="ECO:0000313" key="3">
    <source>
        <dbReference type="Proteomes" id="UP000001279"/>
    </source>
</evidence>
<keyword evidence="1" id="KW-0732">Signal</keyword>
<sequence length="50" mass="5204">MLSMMSSISFVEAALCSASFLISAATTENPLPASQALTASMEAFNASRFV</sequence>
<gene>
    <name evidence="2" type="ordered locus">LRC_09890</name>
</gene>
<evidence type="ECO:0000313" key="2">
    <source>
        <dbReference type="EMBL" id="AEN78266.1"/>
    </source>
</evidence>
<dbReference type="STRING" id="1069534.LRC_09890"/>
<dbReference type="PATRIC" id="fig|1069534.5.peg.1067"/>
<dbReference type="Proteomes" id="UP000001279">
    <property type="component" value="Chromosome"/>
</dbReference>
<dbReference type="KEGG" id="lrm:LRC_09890"/>
<feature type="signal peptide" evidence="1">
    <location>
        <begin position="1"/>
        <end position="24"/>
    </location>
</feature>
<feature type="chain" id="PRO_5003438232" evidence="1">
    <location>
        <begin position="25"/>
        <end position="50"/>
    </location>
</feature>
<organism evidence="2 3">
    <name type="scientific">Ligilactobacillus ruminis (strain ATCC 27782 / RF3)</name>
    <name type="common">Lactobacillus ruminis</name>
    <dbReference type="NCBI Taxonomy" id="1069534"/>
    <lineage>
        <taxon>Bacteria</taxon>
        <taxon>Bacillati</taxon>
        <taxon>Bacillota</taxon>
        <taxon>Bacilli</taxon>
        <taxon>Lactobacillales</taxon>
        <taxon>Lactobacillaceae</taxon>
        <taxon>Ligilactobacillus</taxon>
    </lineage>
</organism>
<evidence type="ECO:0000256" key="1">
    <source>
        <dbReference type="SAM" id="SignalP"/>
    </source>
</evidence>
<dbReference type="AlphaFoldDB" id="G2SNV3"/>